<evidence type="ECO:0000256" key="2">
    <source>
        <dbReference type="RuleBase" id="RU003749"/>
    </source>
</evidence>
<sequence length="115" mass="11987">MPQSSGGRPVRIDTRQDRGALVLVVTGQLDLDNVAPLDETLQQVARDGDGPVVVDLSAVAFADSATVNVLLRAHDALGTALRLAAPSAVLERLFALTGLDTVLPLYETVGKAVEA</sequence>
<dbReference type="EMBL" id="CP109106">
    <property type="protein sequence ID" value="WSB73917.1"/>
    <property type="molecule type" value="Genomic_DNA"/>
</dbReference>
<evidence type="ECO:0000256" key="1">
    <source>
        <dbReference type="ARBA" id="ARBA00009013"/>
    </source>
</evidence>
<proteinExistence type="inferred from homology"/>
<dbReference type="InterPro" id="IPR002645">
    <property type="entry name" value="STAS_dom"/>
</dbReference>
<keyword evidence="5" id="KW-1185">Reference proteome</keyword>
<gene>
    <name evidence="4" type="ORF">OG863_11950</name>
</gene>
<dbReference type="InterPro" id="IPR036513">
    <property type="entry name" value="STAS_dom_sf"/>
</dbReference>
<dbReference type="CDD" id="cd07043">
    <property type="entry name" value="STAS_anti-anti-sigma_factors"/>
    <property type="match status" value="1"/>
</dbReference>
<evidence type="ECO:0000313" key="4">
    <source>
        <dbReference type="EMBL" id="WSB73917.1"/>
    </source>
</evidence>
<dbReference type="Proteomes" id="UP001344251">
    <property type="component" value="Chromosome"/>
</dbReference>
<organism evidence="4 5">
    <name type="scientific">Streptomyces decoyicus</name>
    <dbReference type="NCBI Taxonomy" id="249567"/>
    <lineage>
        <taxon>Bacteria</taxon>
        <taxon>Bacillati</taxon>
        <taxon>Actinomycetota</taxon>
        <taxon>Actinomycetes</taxon>
        <taxon>Kitasatosporales</taxon>
        <taxon>Streptomycetaceae</taxon>
        <taxon>Streptomyces</taxon>
    </lineage>
</organism>
<dbReference type="SUPFAM" id="SSF52091">
    <property type="entry name" value="SpoIIaa-like"/>
    <property type="match status" value="1"/>
</dbReference>
<comment type="similarity">
    <text evidence="1 2">Belongs to the anti-sigma-factor antagonist family.</text>
</comment>
<dbReference type="PANTHER" id="PTHR33495">
    <property type="entry name" value="ANTI-SIGMA FACTOR ANTAGONIST TM_1081-RELATED-RELATED"/>
    <property type="match status" value="1"/>
</dbReference>
<evidence type="ECO:0000259" key="3">
    <source>
        <dbReference type="PROSITE" id="PS50801"/>
    </source>
</evidence>
<accession>A0ABZ1FTV9</accession>
<reference evidence="4 5" key="1">
    <citation type="submission" date="2022-10" db="EMBL/GenBank/DDBJ databases">
        <title>The complete genomes of actinobacterial strains from the NBC collection.</title>
        <authorList>
            <person name="Joergensen T.S."/>
            <person name="Alvarez Arevalo M."/>
            <person name="Sterndorff E.B."/>
            <person name="Faurdal D."/>
            <person name="Vuksanovic O."/>
            <person name="Mourched A.-S."/>
            <person name="Charusanti P."/>
            <person name="Shaw S."/>
            <person name="Blin K."/>
            <person name="Weber T."/>
        </authorList>
    </citation>
    <scope>NUCLEOTIDE SEQUENCE [LARGE SCALE GENOMIC DNA]</scope>
    <source>
        <strain evidence="4 5">NBC 01774</strain>
    </source>
</reference>
<dbReference type="Gene3D" id="3.30.750.24">
    <property type="entry name" value="STAS domain"/>
    <property type="match status" value="1"/>
</dbReference>
<evidence type="ECO:0000313" key="5">
    <source>
        <dbReference type="Proteomes" id="UP001344251"/>
    </source>
</evidence>
<protein>
    <recommendedName>
        <fullName evidence="2">Anti-sigma factor antagonist</fullName>
    </recommendedName>
</protein>
<feature type="domain" description="STAS" evidence="3">
    <location>
        <begin position="10"/>
        <end position="115"/>
    </location>
</feature>
<dbReference type="PANTHER" id="PTHR33495:SF2">
    <property type="entry name" value="ANTI-SIGMA FACTOR ANTAGONIST TM_1081-RELATED"/>
    <property type="match status" value="1"/>
</dbReference>
<dbReference type="NCBIfam" id="TIGR00377">
    <property type="entry name" value="ant_ant_sig"/>
    <property type="match status" value="1"/>
</dbReference>
<name>A0ABZ1FTV9_9ACTN</name>
<dbReference type="Pfam" id="PF01740">
    <property type="entry name" value="STAS"/>
    <property type="match status" value="1"/>
</dbReference>
<dbReference type="InterPro" id="IPR003658">
    <property type="entry name" value="Anti-sigma_ant"/>
</dbReference>
<dbReference type="PROSITE" id="PS50801">
    <property type="entry name" value="STAS"/>
    <property type="match status" value="1"/>
</dbReference>